<sequence length="462" mass="52920">MRFGVPQGGCFELLPVLTSQIQQVPVSPPKTDAFEKLKTPLQSLQETLHKLDALCLEKAPIVSYKLESRQLLSKLSSSHQSAIGSLEQLFDSQILQLQRQVEATVEEHEKNLFCEQEFRKQEKEKKKQREEELRRQEEERKKRKEKEREERELRDKKEAEIKHKRDARKDAGFTNPSAVEKELLKYLERIPQIKTTVVDELLKNLNFKKSVSALKRKINVKFGQLSNSMTQLRTITSQVVELINSCKSEPLAFQWILNFVAKLLVSQAETEVTVKPTAALPLGQLAVALLNEIDGLDYYLSARIVKKCPLVLGYTCSLKTDEDRTRMGWKLQDQVWERETKYEERIGGILSLWAVMACLGLFEKTPLFSKEAQWRFVARILNTEPELVTDVHYVLLCNWWEAAGASFAGIYKSQAEKLLLLASQDFALNGVQKSFAAATRLSVLGEDLFKSGNFNSLKPMEQ</sequence>
<evidence type="ECO:0000256" key="7">
    <source>
        <dbReference type="ARBA" id="ARBA00023132"/>
    </source>
</evidence>
<dbReference type="PANTHER" id="PTHR12960">
    <property type="entry name" value="GLE-1-RELATED"/>
    <property type="match status" value="1"/>
</dbReference>
<dbReference type="GO" id="GO:0005543">
    <property type="term" value="F:phospholipid binding"/>
    <property type="evidence" value="ECO:0007669"/>
    <property type="project" value="TreeGrafter"/>
</dbReference>
<evidence type="ECO:0000256" key="5">
    <source>
        <dbReference type="ARBA" id="ARBA00022927"/>
    </source>
</evidence>
<dbReference type="OrthoDB" id="420884at2759"/>
<evidence type="ECO:0000256" key="2">
    <source>
        <dbReference type="ARBA" id="ARBA00011056"/>
    </source>
</evidence>
<evidence type="ECO:0000256" key="10">
    <source>
        <dbReference type="ARBA" id="ARBA00029983"/>
    </source>
</evidence>
<evidence type="ECO:0000313" key="12">
    <source>
        <dbReference type="EMBL" id="RKP32958.1"/>
    </source>
</evidence>
<dbReference type="Proteomes" id="UP000268321">
    <property type="component" value="Unassembled WGS sequence"/>
</dbReference>
<dbReference type="InterPro" id="IPR012476">
    <property type="entry name" value="GLE1"/>
</dbReference>
<organism evidence="12 13">
    <name type="scientific">Metschnikowia bicuspidata</name>
    <dbReference type="NCBI Taxonomy" id="27322"/>
    <lineage>
        <taxon>Eukaryota</taxon>
        <taxon>Fungi</taxon>
        <taxon>Dikarya</taxon>
        <taxon>Ascomycota</taxon>
        <taxon>Saccharomycotina</taxon>
        <taxon>Pichiomycetes</taxon>
        <taxon>Metschnikowiaceae</taxon>
        <taxon>Metschnikowia</taxon>
    </lineage>
</organism>
<evidence type="ECO:0000313" key="13">
    <source>
        <dbReference type="Proteomes" id="UP000268321"/>
    </source>
</evidence>
<evidence type="ECO:0000256" key="8">
    <source>
        <dbReference type="ARBA" id="ARBA00023242"/>
    </source>
</evidence>
<keyword evidence="7" id="KW-0906">Nuclear pore complex</keyword>
<feature type="region of interest" description="Disordered" evidence="11">
    <location>
        <begin position="124"/>
        <end position="155"/>
    </location>
</feature>
<dbReference type="GO" id="GO:0044614">
    <property type="term" value="C:nuclear pore cytoplasmic filaments"/>
    <property type="evidence" value="ECO:0007669"/>
    <property type="project" value="TreeGrafter"/>
</dbReference>
<protein>
    <recommendedName>
        <fullName evidence="9">mRNA export factor GLE1</fullName>
    </recommendedName>
    <alternativeName>
        <fullName evidence="10">Nucleoporin GLE1</fullName>
    </alternativeName>
</protein>
<evidence type="ECO:0000256" key="4">
    <source>
        <dbReference type="ARBA" id="ARBA00022816"/>
    </source>
</evidence>
<evidence type="ECO:0000256" key="9">
    <source>
        <dbReference type="ARBA" id="ARBA00026227"/>
    </source>
</evidence>
<keyword evidence="13" id="KW-1185">Reference proteome</keyword>
<proteinExistence type="inferred from homology"/>
<evidence type="ECO:0000256" key="3">
    <source>
        <dbReference type="ARBA" id="ARBA00022448"/>
    </source>
</evidence>
<dbReference type="GO" id="GO:0000822">
    <property type="term" value="F:inositol hexakisphosphate binding"/>
    <property type="evidence" value="ECO:0007669"/>
    <property type="project" value="TreeGrafter"/>
</dbReference>
<name>A0A4P9ZIX1_9ASCO</name>
<comment type="subcellular location">
    <subcellularLocation>
        <location evidence="1">Nucleus</location>
        <location evidence="1">Nuclear pore complex</location>
    </subcellularLocation>
</comment>
<evidence type="ECO:0000256" key="1">
    <source>
        <dbReference type="ARBA" id="ARBA00004567"/>
    </source>
</evidence>
<keyword evidence="3" id="KW-0813">Transport</keyword>
<evidence type="ECO:0000256" key="11">
    <source>
        <dbReference type="SAM" id="MobiDB-lite"/>
    </source>
</evidence>
<evidence type="ECO:0000256" key="6">
    <source>
        <dbReference type="ARBA" id="ARBA00023010"/>
    </source>
</evidence>
<dbReference type="GO" id="GO:0031369">
    <property type="term" value="F:translation initiation factor binding"/>
    <property type="evidence" value="ECO:0007669"/>
    <property type="project" value="TreeGrafter"/>
</dbReference>
<dbReference type="Gene3D" id="1.25.40.510">
    <property type="entry name" value="GLE1-like"/>
    <property type="match status" value="1"/>
</dbReference>
<dbReference type="InterPro" id="IPR038506">
    <property type="entry name" value="GLE1-like_sf"/>
</dbReference>
<gene>
    <name evidence="12" type="ORF">METBISCDRAFT_21219</name>
</gene>
<dbReference type="GO" id="GO:0016973">
    <property type="term" value="P:poly(A)+ mRNA export from nucleus"/>
    <property type="evidence" value="ECO:0007669"/>
    <property type="project" value="InterPro"/>
</dbReference>
<dbReference type="GO" id="GO:0005737">
    <property type="term" value="C:cytoplasm"/>
    <property type="evidence" value="ECO:0007669"/>
    <property type="project" value="TreeGrafter"/>
</dbReference>
<keyword evidence="4" id="KW-0509">mRNA transport</keyword>
<dbReference type="Pfam" id="PF07817">
    <property type="entry name" value="GLE1"/>
    <property type="match status" value="1"/>
</dbReference>
<dbReference type="GO" id="GO:0015031">
    <property type="term" value="P:protein transport"/>
    <property type="evidence" value="ECO:0007669"/>
    <property type="project" value="UniProtKB-KW"/>
</dbReference>
<dbReference type="PANTHER" id="PTHR12960:SF0">
    <property type="entry name" value="MRNA EXPORT FACTOR GLE1"/>
    <property type="match status" value="1"/>
</dbReference>
<dbReference type="AlphaFoldDB" id="A0A4P9ZIX1"/>
<accession>A0A4P9ZIX1</accession>
<comment type="similarity">
    <text evidence="2">Belongs to the GLE1 family.</text>
</comment>
<keyword evidence="8" id="KW-0539">Nucleus</keyword>
<keyword evidence="5" id="KW-0653">Protein transport</keyword>
<dbReference type="EMBL" id="ML004429">
    <property type="protein sequence ID" value="RKP32958.1"/>
    <property type="molecule type" value="Genomic_DNA"/>
</dbReference>
<reference evidence="13" key="1">
    <citation type="journal article" date="2018" name="Nat. Microbiol.">
        <title>Leveraging single-cell genomics to expand the fungal tree of life.</title>
        <authorList>
            <person name="Ahrendt S.R."/>
            <person name="Quandt C.A."/>
            <person name="Ciobanu D."/>
            <person name="Clum A."/>
            <person name="Salamov A."/>
            <person name="Andreopoulos B."/>
            <person name="Cheng J.F."/>
            <person name="Woyke T."/>
            <person name="Pelin A."/>
            <person name="Henrissat B."/>
            <person name="Reynolds N.K."/>
            <person name="Benny G.L."/>
            <person name="Smith M.E."/>
            <person name="James T.Y."/>
            <person name="Grigoriev I.V."/>
        </authorList>
    </citation>
    <scope>NUCLEOTIDE SEQUENCE [LARGE SCALE GENOMIC DNA]</scope>
    <source>
        <strain evidence="13">Baker2002</strain>
    </source>
</reference>
<keyword evidence="6" id="KW-0811">Translocation</keyword>